<name>A0AAQ4D289_AMBAM</name>
<keyword evidence="2" id="KW-1185">Reference proteome</keyword>
<organism evidence="1 2">
    <name type="scientific">Amblyomma americanum</name>
    <name type="common">Lone star tick</name>
    <dbReference type="NCBI Taxonomy" id="6943"/>
    <lineage>
        <taxon>Eukaryota</taxon>
        <taxon>Metazoa</taxon>
        <taxon>Ecdysozoa</taxon>
        <taxon>Arthropoda</taxon>
        <taxon>Chelicerata</taxon>
        <taxon>Arachnida</taxon>
        <taxon>Acari</taxon>
        <taxon>Parasitiformes</taxon>
        <taxon>Ixodida</taxon>
        <taxon>Ixodoidea</taxon>
        <taxon>Ixodidae</taxon>
        <taxon>Amblyomminae</taxon>
        <taxon>Amblyomma</taxon>
    </lineage>
</organism>
<reference evidence="1 2" key="1">
    <citation type="journal article" date="2023" name="Arcadia Sci">
        <title>De novo assembly of a long-read Amblyomma americanum tick genome.</title>
        <authorList>
            <person name="Chou S."/>
            <person name="Poskanzer K.E."/>
            <person name="Rollins M."/>
            <person name="Thuy-Boun P.S."/>
        </authorList>
    </citation>
    <scope>NUCLEOTIDE SEQUENCE [LARGE SCALE GENOMIC DNA]</scope>
    <source>
        <strain evidence="1">F_SG_1</strain>
        <tissue evidence="1">Salivary glands</tissue>
    </source>
</reference>
<protein>
    <submittedName>
        <fullName evidence="1">Uncharacterized protein</fullName>
    </submittedName>
</protein>
<dbReference type="Proteomes" id="UP001321473">
    <property type="component" value="Unassembled WGS sequence"/>
</dbReference>
<gene>
    <name evidence="1" type="ORF">V5799_000719</name>
</gene>
<dbReference type="EMBL" id="JARKHS020036136">
    <property type="protein sequence ID" value="KAK8756579.1"/>
    <property type="molecule type" value="Genomic_DNA"/>
</dbReference>
<dbReference type="AlphaFoldDB" id="A0AAQ4D289"/>
<feature type="non-terminal residue" evidence="1">
    <location>
        <position position="79"/>
    </location>
</feature>
<proteinExistence type="predicted"/>
<evidence type="ECO:0000313" key="1">
    <source>
        <dbReference type="EMBL" id="KAK8756579.1"/>
    </source>
</evidence>
<evidence type="ECO:0000313" key="2">
    <source>
        <dbReference type="Proteomes" id="UP001321473"/>
    </source>
</evidence>
<comment type="caution">
    <text evidence="1">The sequence shown here is derived from an EMBL/GenBank/DDBJ whole genome shotgun (WGS) entry which is preliminary data.</text>
</comment>
<accession>A0AAQ4D289</accession>
<sequence length="79" mass="7932">MPGSSSSTLAGFDVQAQASLESQPDVESHFEMLESMDAVVLLGGAGGAGAGGAFPPLLDIPPDADDETMVELAIALSLQ</sequence>